<keyword evidence="3" id="KW-1185">Reference proteome</keyword>
<evidence type="ECO:0000313" key="3">
    <source>
        <dbReference type="Proteomes" id="UP000523955"/>
    </source>
</evidence>
<proteinExistence type="predicted"/>
<gene>
    <name evidence="2" type="ORF">H5V45_09530</name>
</gene>
<dbReference type="SUPFAM" id="SSF50249">
    <property type="entry name" value="Nucleic acid-binding proteins"/>
    <property type="match status" value="1"/>
</dbReference>
<dbReference type="EMBL" id="JACKXE010000001">
    <property type="protein sequence ID" value="MBB6627563.1"/>
    <property type="molecule type" value="Genomic_DNA"/>
</dbReference>
<sequence>MTSEEGRQLIAADTYTVTNDLVAFHTSRCLACDESWFPSRERCAACGSRDVEAQELPGEGVVYACTFVRAGQPRFLPPYALAYVDVGPIRLLTHCRSEAALAPGTRVHFVQDQVGATDSDVLVSYVAEVVAS</sequence>
<dbReference type="AlphaFoldDB" id="A0A7X0RIA0"/>
<dbReference type="InterPro" id="IPR002878">
    <property type="entry name" value="ChsH2_C"/>
</dbReference>
<accession>A0A7X0RIA0</accession>
<protein>
    <submittedName>
        <fullName evidence="2">OB-fold domain-containing protein</fullName>
    </submittedName>
</protein>
<name>A0A7X0RIA0_9ACTN</name>
<dbReference type="Pfam" id="PF01796">
    <property type="entry name" value="OB_ChsH2_C"/>
    <property type="match status" value="1"/>
</dbReference>
<dbReference type="PANTHER" id="PTHR34075:SF5">
    <property type="entry name" value="BLR3430 PROTEIN"/>
    <property type="match status" value="1"/>
</dbReference>
<dbReference type="Proteomes" id="UP000523955">
    <property type="component" value="Unassembled WGS sequence"/>
</dbReference>
<evidence type="ECO:0000313" key="2">
    <source>
        <dbReference type="EMBL" id="MBB6627563.1"/>
    </source>
</evidence>
<comment type="caution">
    <text evidence="2">The sequence shown here is derived from an EMBL/GenBank/DDBJ whole genome shotgun (WGS) entry which is preliminary data.</text>
</comment>
<organism evidence="2 3">
    <name type="scientific">Nocardioides luti</name>
    <dbReference type="NCBI Taxonomy" id="2761101"/>
    <lineage>
        <taxon>Bacteria</taxon>
        <taxon>Bacillati</taxon>
        <taxon>Actinomycetota</taxon>
        <taxon>Actinomycetes</taxon>
        <taxon>Propionibacteriales</taxon>
        <taxon>Nocardioidaceae</taxon>
        <taxon>Nocardioides</taxon>
    </lineage>
</organism>
<dbReference type="InterPro" id="IPR012340">
    <property type="entry name" value="NA-bd_OB-fold"/>
</dbReference>
<dbReference type="InterPro" id="IPR052513">
    <property type="entry name" value="Thioester_dehydratase-like"/>
</dbReference>
<feature type="domain" description="ChsH2 C-terminal OB-fold" evidence="1">
    <location>
        <begin position="54"/>
        <end position="108"/>
    </location>
</feature>
<evidence type="ECO:0000259" key="1">
    <source>
        <dbReference type="Pfam" id="PF01796"/>
    </source>
</evidence>
<reference evidence="2 3" key="1">
    <citation type="submission" date="2020-08" db="EMBL/GenBank/DDBJ databases">
        <authorList>
            <person name="Seo M.-J."/>
        </authorList>
    </citation>
    <scope>NUCLEOTIDE SEQUENCE [LARGE SCALE GENOMIC DNA]</scope>
    <source>
        <strain evidence="2 3">KIGAM211</strain>
    </source>
</reference>
<dbReference type="PANTHER" id="PTHR34075">
    <property type="entry name" value="BLR3430 PROTEIN"/>
    <property type="match status" value="1"/>
</dbReference>
<dbReference type="RefSeq" id="WP_185252709.1">
    <property type="nucleotide sequence ID" value="NZ_JACKXE010000001.1"/>
</dbReference>